<keyword evidence="16 24" id="KW-0443">Lipid metabolism</keyword>
<dbReference type="EMBL" id="QVMU01000044">
    <property type="protein sequence ID" value="RJX64935.1"/>
    <property type="molecule type" value="Genomic_DNA"/>
</dbReference>
<keyword evidence="8 24" id="KW-0808">Transferase</keyword>
<reference evidence="25 26" key="1">
    <citation type="submission" date="2018-08" db="EMBL/GenBank/DDBJ databases">
        <title>Vibrio isolated from the Eastern China Marginal Seas.</title>
        <authorList>
            <person name="Li Y."/>
        </authorList>
    </citation>
    <scope>NUCLEOTIDE SEQUENCE [LARGE SCALE GENOMIC DNA]</scope>
    <source>
        <strain evidence="25 26">BEI233</strain>
    </source>
</reference>
<comment type="function">
    <text evidence="24">Catalyzes the ATP-dependent phosphorylation of sn-l,2-diacylglycerol (DAG) to phosphatidic acid. Involved in the recycling of diacylglycerol produced as a by-product during membrane-derived oligosaccharide (MDO) biosynthesis.</text>
</comment>
<dbReference type="CDD" id="cd14264">
    <property type="entry name" value="DAGK_IM"/>
    <property type="match status" value="1"/>
</dbReference>
<evidence type="ECO:0000256" key="10">
    <source>
        <dbReference type="ARBA" id="ARBA00022723"/>
    </source>
</evidence>
<keyword evidence="19 24" id="KW-1208">Phospholipid metabolism</keyword>
<dbReference type="PANTHER" id="PTHR34299">
    <property type="entry name" value="DIACYLGLYCEROL KINASE"/>
    <property type="match status" value="1"/>
</dbReference>
<feature type="binding site" evidence="22">
    <location>
        <position position="18"/>
    </location>
    <ligand>
        <name>ATP</name>
        <dbReference type="ChEBI" id="CHEBI:30616"/>
    </ligand>
</feature>
<dbReference type="Gene3D" id="1.10.287.3610">
    <property type="match status" value="1"/>
</dbReference>
<keyword evidence="9 24" id="KW-0812">Transmembrane</keyword>
<comment type="catalytic activity">
    <reaction evidence="24">
        <text>a 1,2-diacyl-sn-glycerol + ATP = a 1,2-diacyl-sn-glycero-3-phosphate + ADP + H(+)</text>
        <dbReference type="Rhea" id="RHEA:10272"/>
        <dbReference type="ChEBI" id="CHEBI:15378"/>
        <dbReference type="ChEBI" id="CHEBI:17815"/>
        <dbReference type="ChEBI" id="CHEBI:30616"/>
        <dbReference type="ChEBI" id="CHEBI:58608"/>
        <dbReference type="ChEBI" id="CHEBI:456216"/>
        <dbReference type="EC" id="2.7.1.107"/>
    </reaction>
</comment>
<dbReference type="AlphaFoldDB" id="A0A3A6QC30"/>
<feature type="active site" description="Proton acceptor" evidence="20">
    <location>
        <position position="71"/>
    </location>
</feature>
<comment type="caution">
    <text evidence="25">The sequence shown here is derived from an EMBL/GenBank/DDBJ whole genome shotgun (WGS) entry which is preliminary data.</text>
</comment>
<evidence type="ECO:0000256" key="22">
    <source>
        <dbReference type="PIRSR" id="PIRSR600829-3"/>
    </source>
</evidence>
<proteinExistence type="inferred from homology"/>
<evidence type="ECO:0000256" key="23">
    <source>
        <dbReference type="PIRSR" id="PIRSR600829-4"/>
    </source>
</evidence>
<evidence type="ECO:0000256" key="20">
    <source>
        <dbReference type="PIRSR" id="PIRSR600829-1"/>
    </source>
</evidence>
<evidence type="ECO:0000256" key="6">
    <source>
        <dbReference type="ARBA" id="ARBA00022516"/>
    </source>
</evidence>
<comment type="subcellular location">
    <subcellularLocation>
        <location evidence="1 24">Cell inner membrane</location>
        <topology evidence="1 24">Multi-pass membrane protein</topology>
    </subcellularLocation>
</comment>
<evidence type="ECO:0000256" key="16">
    <source>
        <dbReference type="ARBA" id="ARBA00023098"/>
    </source>
</evidence>
<dbReference type="PANTHER" id="PTHR34299:SF1">
    <property type="entry name" value="DIACYLGLYCEROL KINASE"/>
    <property type="match status" value="1"/>
</dbReference>
<feature type="binding site" evidence="22">
    <location>
        <begin position="87"/>
        <end position="89"/>
    </location>
    <ligand>
        <name>ATP</name>
        <dbReference type="ChEBI" id="CHEBI:30616"/>
    </ligand>
</feature>
<keyword evidence="7 24" id="KW-0997">Cell inner membrane</keyword>
<evidence type="ECO:0000256" key="9">
    <source>
        <dbReference type="ARBA" id="ARBA00022692"/>
    </source>
</evidence>
<dbReference type="OrthoDB" id="9796011at2"/>
<comment type="caution">
    <text evidence="24">Lacks conserved residue(s) required for the propagation of feature annotation.</text>
</comment>
<evidence type="ECO:0000256" key="18">
    <source>
        <dbReference type="ARBA" id="ARBA00023209"/>
    </source>
</evidence>
<dbReference type="Pfam" id="PF01219">
    <property type="entry name" value="DAGK_prokar"/>
    <property type="match status" value="1"/>
</dbReference>
<evidence type="ECO:0000313" key="25">
    <source>
        <dbReference type="EMBL" id="RJX64935.1"/>
    </source>
</evidence>
<keyword evidence="13 22" id="KW-0067">ATP-binding</keyword>
<sequence length="120" mass="13303">MTQKAVHGVKRLLNATKYSYQGLKAAFRNEAAFREEVLAAVVLIPLACYFDVSQNERILLIGSVILVMVVELLNSAIETTVDRIGSERHELSGRAKDIGSAAVLLTMILAGYIWLEILWI</sequence>
<evidence type="ECO:0000313" key="26">
    <source>
        <dbReference type="Proteomes" id="UP000273252"/>
    </source>
</evidence>
<evidence type="ECO:0000256" key="24">
    <source>
        <dbReference type="RuleBase" id="RU363065"/>
    </source>
</evidence>
<keyword evidence="5" id="KW-1003">Cell membrane</keyword>
<evidence type="ECO:0000256" key="5">
    <source>
        <dbReference type="ARBA" id="ARBA00022475"/>
    </source>
</evidence>
<evidence type="ECO:0000256" key="11">
    <source>
        <dbReference type="ARBA" id="ARBA00022741"/>
    </source>
</evidence>
<dbReference type="GO" id="GO:0005886">
    <property type="term" value="C:plasma membrane"/>
    <property type="evidence" value="ECO:0007669"/>
    <property type="project" value="UniProtKB-SubCell"/>
</dbReference>
<gene>
    <name evidence="25" type="ORF">DZ860_23045</name>
</gene>
<dbReference type="InterPro" id="IPR036945">
    <property type="entry name" value="DAGK_sf"/>
</dbReference>
<accession>A0A3A6QC30</accession>
<dbReference type="GO" id="GO:0004143">
    <property type="term" value="F:ATP-dependent diacylglycerol kinase activity"/>
    <property type="evidence" value="ECO:0007669"/>
    <property type="project" value="UniProtKB-EC"/>
</dbReference>
<evidence type="ECO:0000256" key="15">
    <source>
        <dbReference type="ARBA" id="ARBA00022989"/>
    </source>
</evidence>
<evidence type="ECO:0000256" key="12">
    <source>
        <dbReference type="ARBA" id="ARBA00022777"/>
    </source>
</evidence>
<evidence type="ECO:0000256" key="2">
    <source>
        <dbReference type="ARBA" id="ARBA00005967"/>
    </source>
</evidence>
<dbReference type="InterPro" id="IPR033718">
    <property type="entry name" value="DAGK_prok"/>
</dbReference>
<feature type="transmembrane region" description="Helical" evidence="24">
    <location>
        <begin position="58"/>
        <end position="77"/>
    </location>
</feature>
<keyword evidence="17 24" id="KW-0472">Membrane</keyword>
<keyword evidence="11 22" id="KW-0547">Nucleotide-binding</keyword>
<evidence type="ECO:0000256" key="4">
    <source>
        <dbReference type="ARBA" id="ARBA00017575"/>
    </source>
</evidence>
<dbReference type="InterPro" id="IPR000829">
    <property type="entry name" value="DAGK"/>
</dbReference>
<feature type="binding site" evidence="23">
    <location>
        <position position="30"/>
    </location>
    <ligand>
        <name>a divalent metal cation</name>
        <dbReference type="ChEBI" id="CHEBI:60240"/>
    </ligand>
</feature>
<evidence type="ECO:0000256" key="1">
    <source>
        <dbReference type="ARBA" id="ARBA00004429"/>
    </source>
</evidence>
<keyword evidence="10 23" id="KW-0479">Metal-binding</keyword>
<dbReference type="RefSeq" id="WP_120035619.1">
    <property type="nucleotide sequence ID" value="NZ_QVMU01000044.1"/>
</dbReference>
<keyword evidence="6" id="KW-0444">Lipid biosynthesis</keyword>
<dbReference type="PROSITE" id="PS01069">
    <property type="entry name" value="DAGK_PROKAR"/>
    <property type="match status" value="1"/>
</dbReference>
<feature type="binding site" evidence="21">
    <location>
        <position position="71"/>
    </location>
    <ligand>
        <name>substrate</name>
    </ligand>
</feature>
<feature type="binding site" evidence="21">
    <location>
        <position position="57"/>
    </location>
    <ligand>
        <name>substrate</name>
    </ligand>
</feature>
<feature type="binding site" evidence="21">
    <location>
        <position position="11"/>
    </location>
    <ligand>
        <name>substrate</name>
    </ligand>
</feature>
<organism evidence="25 26">
    <name type="scientific">Vibrio sinensis</name>
    <dbReference type="NCBI Taxonomy" id="2302434"/>
    <lineage>
        <taxon>Bacteria</taxon>
        <taxon>Pseudomonadati</taxon>
        <taxon>Pseudomonadota</taxon>
        <taxon>Gammaproteobacteria</taxon>
        <taxon>Vibrionales</taxon>
        <taxon>Vibrionaceae</taxon>
        <taxon>Vibrio</taxon>
    </lineage>
</organism>
<evidence type="ECO:0000256" key="19">
    <source>
        <dbReference type="ARBA" id="ARBA00023264"/>
    </source>
</evidence>
<feature type="binding site" evidence="22">
    <location>
        <position position="30"/>
    </location>
    <ligand>
        <name>ATP</name>
        <dbReference type="ChEBI" id="CHEBI:30616"/>
    </ligand>
</feature>
<dbReference type="GO" id="GO:0005524">
    <property type="term" value="F:ATP binding"/>
    <property type="evidence" value="ECO:0007669"/>
    <property type="project" value="UniProtKB-KW"/>
</dbReference>
<evidence type="ECO:0000256" key="14">
    <source>
        <dbReference type="ARBA" id="ARBA00022842"/>
    </source>
</evidence>
<name>A0A3A6QC30_9VIBR</name>
<feature type="binding site" evidence="21">
    <location>
        <position position="100"/>
    </location>
    <ligand>
        <name>substrate</name>
    </ligand>
</feature>
<keyword evidence="14 23" id="KW-0460">Magnesium</keyword>
<evidence type="ECO:0000256" key="7">
    <source>
        <dbReference type="ARBA" id="ARBA00022519"/>
    </source>
</evidence>
<dbReference type="GO" id="GO:0046872">
    <property type="term" value="F:metal ion binding"/>
    <property type="evidence" value="ECO:0007669"/>
    <property type="project" value="UniProtKB-KW"/>
</dbReference>
<keyword evidence="12 24" id="KW-0418">Kinase</keyword>
<feature type="binding site" evidence="21">
    <location>
        <begin position="114"/>
        <end position="119"/>
    </location>
    <ligand>
        <name>substrate</name>
    </ligand>
</feature>
<keyword evidence="26" id="KW-1185">Reference proteome</keyword>
<feature type="binding site" evidence="23">
    <location>
        <position position="78"/>
    </location>
    <ligand>
        <name>a divalent metal cation</name>
        <dbReference type="ChEBI" id="CHEBI:60240"/>
    </ligand>
</feature>
<feature type="binding site" evidence="22">
    <location>
        <position position="78"/>
    </location>
    <ligand>
        <name>ATP</name>
        <dbReference type="ChEBI" id="CHEBI:30616"/>
    </ligand>
</feature>
<evidence type="ECO:0000256" key="8">
    <source>
        <dbReference type="ARBA" id="ARBA00022679"/>
    </source>
</evidence>
<evidence type="ECO:0000256" key="13">
    <source>
        <dbReference type="ARBA" id="ARBA00022840"/>
    </source>
</evidence>
<keyword evidence="18" id="KW-0594">Phospholipid biosynthesis</keyword>
<comment type="similarity">
    <text evidence="2 24">Belongs to the bacterial diacylglycerol kinase family.</text>
</comment>
<comment type="cofactor">
    <cofactor evidence="23">
        <name>Mg(2+)</name>
        <dbReference type="ChEBI" id="CHEBI:18420"/>
    </cofactor>
    <text evidence="23">Mn(2+), Zn(2+), Cd(2+) and Co(2+) support activity to lesser extents.</text>
</comment>
<evidence type="ECO:0000256" key="3">
    <source>
        <dbReference type="ARBA" id="ARBA00012133"/>
    </source>
</evidence>
<feature type="transmembrane region" description="Helical" evidence="24">
    <location>
        <begin position="98"/>
        <end position="115"/>
    </location>
</feature>
<feature type="binding site" evidence="22">
    <location>
        <position position="11"/>
    </location>
    <ligand>
        <name>ATP</name>
        <dbReference type="ChEBI" id="CHEBI:30616"/>
    </ligand>
</feature>
<feature type="binding site" evidence="22">
    <location>
        <begin position="96"/>
        <end position="97"/>
    </location>
    <ligand>
        <name>ATP</name>
        <dbReference type="ChEBI" id="CHEBI:30616"/>
    </ligand>
</feature>
<protein>
    <recommendedName>
        <fullName evidence="4 24">Diacylglycerol kinase</fullName>
        <ecNumber evidence="3 24">2.7.1.107</ecNumber>
    </recommendedName>
</protein>
<dbReference type="GO" id="GO:0006654">
    <property type="term" value="P:phosphatidic acid biosynthetic process"/>
    <property type="evidence" value="ECO:0007669"/>
    <property type="project" value="InterPro"/>
</dbReference>
<dbReference type="EC" id="2.7.1.107" evidence="3 24"/>
<feature type="binding site" evidence="21">
    <location>
        <begin position="32"/>
        <end position="36"/>
    </location>
    <ligand>
        <name>substrate</name>
    </ligand>
</feature>
<evidence type="ECO:0000256" key="17">
    <source>
        <dbReference type="ARBA" id="ARBA00023136"/>
    </source>
</evidence>
<evidence type="ECO:0000256" key="21">
    <source>
        <dbReference type="PIRSR" id="PIRSR600829-2"/>
    </source>
</evidence>
<dbReference type="Proteomes" id="UP000273252">
    <property type="component" value="Unassembled WGS sequence"/>
</dbReference>
<keyword evidence="15 24" id="KW-1133">Transmembrane helix</keyword>